<evidence type="ECO:0000259" key="7">
    <source>
        <dbReference type="Pfam" id="PF00326"/>
    </source>
</evidence>
<dbReference type="PRINTS" id="PR00862">
    <property type="entry name" value="PROLIGOPTASE"/>
</dbReference>
<keyword evidence="2 6" id="KW-0645">Protease</keyword>
<dbReference type="PANTHER" id="PTHR11757">
    <property type="entry name" value="PROTEASE FAMILY S9A OLIGOPEPTIDASE"/>
    <property type="match status" value="1"/>
</dbReference>
<keyword evidence="3 6" id="KW-0378">Hydrolase</keyword>
<dbReference type="PANTHER" id="PTHR11757:SF12">
    <property type="entry name" value="PROLYL ENDOPEPTIDASE"/>
    <property type="match status" value="1"/>
</dbReference>
<evidence type="ECO:0000256" key="2">
    <source>
        <dbReference type="ARBA" id="ARBA00022670"/>
    </source>
</evidence>
<dbReference type="EC" id="3.4.21.-" evidence="6"/>
<dbReference type="GO" id="GO:0004252">
    <property type="term" value="F:serine-type endopeptidase activity"/>
    <property type="evidence" value="ECO:0007669"/>
    <property type="project" value="UniProtKB-UniRule"/>
</dbReference>
<feature type="domain" description="Peptidase S9 prolyl oligopeptidase catalytic" evidence="7">
    <location>
        <begin position="267"/>
        <end position="482"/>
    </location>
</feature>
<evidence type="ECO:0000256" key="1">
    <source>
        <dbReference type="ARBA" id="ARBA00005228"/>
    </source>
</evidence>
<comment type="caution">
    <text evidence="9">The sequence shown here is derived from an EMBL/GenBank/DDBJ whole genome shotgun (WGS) entry which is preliminary data.</text>
</comment>
<proteinExistence type="inferred from homology"/>
<gene>
    <name evidence="9" type="ORF">LLUT_LOCUS19228</name>
</gene>
<dbReference type="InterPro" id="IPR023302">
    <property type="entry name" value="Pept_S9A_N"/>
</dbReference>
<dbReference type="Gene3D" id="2.130.10.120">
    <property type="entry name" value="Prolyl oligopeptidase, N-terminal domain"/>
    <property type="match status" value="1"/>
</dbReference>
<evidence type="ECO:0000256" key="3">
    <source>
        <dbReference type="ARBA" id="ARBA00022801"/>
    </source>
</evidence>
<dbReference type="InterPro" id="IPR029058">
    <property type="entry name" value="AB_hydrolase_fold"/>
</dbReference>
<comment type="similarity">
    <text evidence="1 6">Belongs to the peptidase S9A family.</text>
</comment>
<evidence type="ECO:0000259" key="8">
    <source>
        <dbReference type="Pfam" id="PF02897"/>
    </source>
</evidence>
<dbReference type="GO" id="GO:0006508">
    <property type="term" value="P:proteolysis"/>
    <property type="evidence" value="ECO:0007669"/>
    <property type="project" value="UniProtKB-KW"/>
</dbReference>
<evidence type="ECO:0000256" key="4">
    <source>
        <dbReference type="ARBA" id="ARBA00022825"/>
    </source>
</evidence>
<dbReference type="GO" id="GO:0009507">
    <property type="term" value="C:chloroplast"/>
    <property type="evidence" value="ECO:0007669"/>
    <property type="project" value="TreeGrafter"/>
</dbReference>
<dbReference type="AlphaFoldDB" id="A0AAV1X992"/>
<keyword evidence="4 6" id="KW-0720">Serine protease</keyword>
<sequence>MDGLQRICKRTSGVQYFVEHHSGLFYILTNAPIPDGQWFGEDYYLVRCRVEDIQSAKWETTILPDNNMSICDMDIFNGHLVLSLKKKGLPLLCSVDILIQIDLKHQIYIQDLKPWYFPMPSNACSVVPGSNHDFLNDVYRVVLSSPVMPDVIVDYDMSRQTYSIVHQEEVICDSVRQSCTQSFQLSTIEAQELPIDKKECPRNSGSQIWNEFSDVFCCQREEVISHDGVRVPLTIVYSRESWRKGLSPGLLVGYGAYGEDLDKSWCSERLSLLERGWVVAFADVRGGGLGDSSWHKSGSGLNKHNSIIDFVSCGNYLVNEGYVQSDQLGAIGWSAGCFLIGAAINMSPRLFRAAILKVPFLDVCNTLLDPSLPLTLLDYEEFGNPQIKSNFDSIFSCSPYDNVPPGSCFPSVLVTAAVNDSRVGVWEGTKWVAKVRDSTCSNCSRAVIMKTSMIGGHFGEGGHYGQCDETAYEYAFLMKAFGISKE</sequence>
<evidence type="ECO:0000256" key="5">
    <source>
        <dbReference type="ARBA" id="ARBA00045448"/>
    </source>
</evidence>
<keyword evidence="10" id="KW-1185">Reference proteome</keyword>
<evidence type="ECO:0000313" key="9">
    <source>
        <dbReference type="EMBL" id="CAL0318168.1"/>
    </source>
</evidence>
<evidence type="ECO:0000313" key="10">
    <source>
        <dbReference type="Proteomes" id="UP001497480"/>
    </source>
</evidence>
<name>A0AAV1X992_LUPLU</name>
<dbReference type="Gene3D" id="3.40.50.1820">
    <property type="entry name" value="alpha/beta hydrolase"/>
    <property type="match status" value="1"/>
</dbReference>
<dbReference type="Pfam" id="PF02897">
    <property type="entry name" value="Peptidase_S9_N"/>
    <property type="match status" value="1"/>
</dbReference>
<reference evidence="9 10" key="1">
    <citation type="submission" date="2024-03" db="EMBL/GenBank/DDBJ databases">
        <authorList>
            <person name="Martinez-Hernandez J."/>
        </authorList>
    </citation>
    <scope>NUCLEOTIDE SEQUENCE [LARGE SCALE GENOMIC DNA]</scope>
</reference>
<dbReference type="Proteomes" id="UP001497480">
    <property type="component" value="Unassembled WGS sequence"/>
</dbReference>
<organism evidence="9 10">
    <name type="scientific">Lupinus luteus</name>
    <name type="common">European yellow lupine</name>
    <dbReference type="NCBI Taxonomy" id="3873"/>
    <lineage>
        <taxon>Eukaryota</taxon>
        <taxon>Viridiplantae</taxon>
        <taxon>Streptophyta</taxon>
        <taxon>Embryophyta</taxon>
        <taxon>Tracheophyta</taxon>
        <taxon>Spermatophyta</taxon>
        <taxon>Magnoliopsida</taxon>
        <taxon>eudicotyledons</taxon>
        <taxon>Gunneridae</taxon>
        <taxon>Pentapetalae</taxon>
        <taxon>rosids</taxon>
        <taxon>fabids</taxon>
        <taxon>Fabales</taxon>
        <taxon>Fabaceae</taxon>
        <taxon>Papilionoideae</taxon>
        <taxon>50 kb inversion clade</taxon>
        <taxon>genistoids sensu lato</taxon>
        <taxon>core genistoids</taxon>
        <taxon>Genisteae</taxon>
        <taxon>Lupinus</taxon>
    </lineage>
</organism>
<feature type="domain" description="Peptidase S9A N-terminal" evidence="8">
    <location>
        <begin position="7"/>
        <end position="166"/>
    </location>
</feature>
<dbReference type="EMBL" id="CAXHTB010000013">
    <property type="protein sequence ID" value="CAL0318168.1"/>
    <property type="molecule type" value="Genomic_DNA"/>
</dbReference>
<dbReference type="SUPFAM" id="SSF53474">
    <property type="entry name" value="alpha/beta-Hydrolases"/>
    <property type="match status" value="1"/>
</dbReference>
<dbReference type="InterPro" id="IPR051543">
    <property type="entry name" value="Serine_Peptidase_S9A"/>
</dbReference>
<evidence type="ECO:0000256" key="6">
    <source>
        <dbReference type="RuleBase" id="RU368024"/>
    </source>
</evidence>
<dbReference type="InterPro" id="IPR002470">
    <property type="entry name" value="Peptidase_S9A"/>
</dbReference>
<comment type="function">
    <text evidence="5">Serine peptidase whose precise substrate specificity remains unclear. Does not cleave peptides after a arginine or lysine residue. Regulates trans-Golgi network morphology and sorting by regulating the membrane binding of the AP-1 complex. May play a role in the regulation of synaptic vesicle exocytosis.</text>
</comment>
<dbReference type="SUPFAM" id="SSF50993">
    <property type="entry name" value="Peptidase/esterase 'gauge' domain"/>
    <property type="match status" value="1"/>
</dbReference>
<dbReference type="Pfam" id="PF00326">
    <property type="entry name" value="Peptidase_S9"/>
    <property type="match status" value="1"/>
</dbReference>
<protein>
    <recommendedName>
        <fullName evidence="6">Prolyl endopeptidase</fullName>
        <ecNumber evidence="6">3.4.21.-</ecNumber>
    </recommendedName>
</protein>
<accession>A0AAV1X992</accession>
<dbReference type="InterPro" id="IPR001375">
    <property type="entry name" value="Peptidase_S9_cat"/>
</dbReference>